<dbReference type="InterPro" id="IPR041426">
    <property type="entry name" value="Mos1_HTH"/>
</dbReference>
<dbReference type="STRING" id="105785.A0A2J7RGN2"/>
<sequence length="190" mass="21961">MSFRQHAVIEFLVKEEIPAAEIHQRLQHAYGSVSMGASSVRRWVKHFKDGNTSIEDEPRSGRPQTASTGHNKERVDEIIQDDRRVPMNTIARKLGIGHSAVQEMIESLCYRKVCAQWVPRLLTEDNEGQQKAHHLRTAAEISTRRLQCISIFGWLEQNFTRGKFSNSQNVGRNVYKEVAIMWKNKERYVD</sequence>
<protein>
    <recommendedName>
        <fullName evidence="2">Mos1 transposase HTH domain-containing protein</fullName>
    </recommendedName>
</protein>
<evidence type="ECO:0000259" key="2">
    <source>
        <dbReference type="Pfam" id="PF17906"/>
    </source>
</evidence>
<evidence type="ECO:0000256" key="1">
    <source>
        <dbReference type="SAM" id="MobiDB-lite"/>
    </source>
</evidence>
<dbReference type="Pfam" id="PF17906">
    <property type="entry name" value="HTH_48"/>
    <property type="match status" value="1"/>
</dbReference>
<feature type="domain" description="Mos1 transposase HTH" evidence="2">
    <location>
        <begin position="7"/>
        <end position="51"/>
    </location>
</feature>
<dbReference type="EMBL" id="NEVH01003762">
    <property type="protein sequence ID" value="PNF39992.1"/>
    <property type="molecule type" value="Genomic_DNA"/>
</dbReference>
<dbReference type="OrthoDB" id="616263at2759"/>
<dbReference type="AlphaFoldDB" id="A0A2J7RGN2"/>
<dbReference type="InParanoid" id="A0A2J7RGN2"/>
<keyword evidence="4" id="KW-1185">Reference proteome</keyword>
<comment type="caution">
    <text evidence="3">The sequence shown here is derived from an EMBL/GenBank/DDBJ whole genome shotgun (WGS) entry which is preliminary data.</text>
</comment>
<feature type="region of interest" description="Disordered" evidence="1">
    <location>
        <begin position="49"/>
        <end position="73"/>
    </location>
</feature>
<dbReference type="PANTHER" id="PTHR46060:SF1">
    <property type="entry name" value="MARINER MOS1 TRANSPOSASE-LIKE PROTEIN"/>
    <property type="match status" value="1"/>
</dbReference>
<reference evidence="3 4" key="1">
    <citation type="submission" date="2017-12" db="EMBL/GenBank/DDBJ databases">
        <title>Hemimetabolous genomes reveal molecular basis of termite eusociality.</title>
        <authorList>
            <person name="Harrison M.C."/>
            <person name="Jongepier E."/>
            <person name="Robertson H.M."/>
            <person name="Arning N."/>
            <person name="Bitard-Feildel T."/>
            <person name="Chao H."/>
            <person name="Childers C.P."/>
            <person name="Dinh H."/>
            <person name="Doddapaneni H."/>
            <person name="Dugan S."/>
            <person name="Gowin J."/>
            <person name="Greiner C."/>
            <person name="Han Y."/>
            <person name="Hu H."/>
            <person name="Hughes D.S.T."/>
            <person name="Huylmans A.-K."/>
            <person name="Kemena C."/>
            <person name="Kremer L.P.M."/>
            <person name="Lee S.L."/>
            <person name="Lopez-Ezquerra A."/>
            <person name="Mallet L."/>
            <person name="Monroy-Kuhn J.M."/>
            <person name="Moser A."/>
            <person name="Murali S.C."/>
            <person name="Muzny D.M."/>
            <person name="Otani S."/>
            <person name="Piulachs M.-D."/>
            <person name="Poelchau M."/>
            <person name="Qu J."/>
            <person name="Schaub F."/>
            <person name="Wada-Katsumata A."/>
            <person name="Worley K.C."/>
            <person name="Xie Q."/>
            <person name="Ylla G."/>
            <person name="Poulsen M."/>
            <person name="Gibbs R.A."/>
            <person name="Schal C."/>
            <person name="Richards S."/>
            <person name="Belles X."/>
            <person name="Korb J."/>
            <person name="Bornberg-Bauer E."/>
        </authorList>
    </citation>
    <scope>NUCLEOTIDE SEQUENCE [LARGE SCALE GENOMIC DNA]</scope>
    <source>
        <tissue evidence="3">Whole body</tissue>
    </source>
</reference>
<name>A0A2J7RGN2_9NEOP</name>
<gene>
    <name evidence="3" type="ORF">B7P43_G15584</name>
</gene>
<evidence type="ECO:0000313" key="4">
    <source>
        <dbReference type="Proteomes" id="UP000235965"/>
    </source>
</evidence>
<dbReference type="Proteomes" id="UP000235965">
    <property type="component" value="Unassembled WGS sequence"/>
</dbReference>
<evidence type="ECO:0000313" key="3">
    <source>
        <dbReference type="EMBL" id="PNF39992.1"/>
    </source>
</evidence>
<dbReference type="InterPro" id="IPR052709">
    <property type="entry name" value="Transposase-MT_Hybrid"/>
</dbReference>
<organism evidence="3 4">
    <name type="scientific">Cryptotermes secundus</name>
    <dbReference type="NCBI Taxonomy" id="105785"/>
    <lineage>
        <taxon>Eukaryota</taxon>
        <taxon>Metazoa</taxon>
        <taxon>Ecdysozoa</taxon>
        <taxon>Arthropoda</taxon>
        <taxon>Hexapoda</taxon>
        <taxon>Insecta</taxon>
        <taxon>Pterygota</taxon>
        <taxon>Neoptera</taxon>
        <taxon>Polyneoptera</taxon>
        <taxon>Dictyoptera</taxon>
        <taxon>Blattodea</taxon>
        <taxon>Blattoidea</taxon>
        <taxon>Termitoidae</taxon>
        <taxon>Kalotermitidae</taxon>
        <taxon>Cryptotermitinae</taxon>
        <taxon>Cryptotermes</taxon>
    </lineage>
</organism>
<accession>A0A2J7RGN2</accession>
<dbReference type="PANTHER" id="PTHR46060">
    <property type="entry name" value="MARINER MOS1 TRANSPOSASE-LIKE PROTEIN"/>
    <property type="match status" value="1"/>
</dbReference>
<proteinExistence type="predicted"/>